<comment type="caution">
    <text evidence="7">The sequence shown here is derived from an EMBL/GenBank/DDBJ whole genome shotgun (WGS) entry which is preliminary data.</text>
</comment>
<sequence length="118" mass="13984">TKKRQRRPANPVRRHSSSASDSATGAEKKYQCPHCDNRYGKSSHLTPHIRKHLKLKPFLCNRDGCQKAFYTKDQLKRHHRGSEHDDIKDILCPVCHQGFRRHDNMREHKKRAHPNHYE</sequence>
<evidence type="ECO:0000313" key="7">
    <source>
        <dbReference type="EMBL" id="GMS82309.1"/>
    </source>
</evidence>
<dbReference type="AlphaFoldDB" id="A0AAV5SHH0"/>
<keyword evidence="2 4" id="KW-0863">Zinc-finger</keyword>
<evidence type="ECO:0000259" key="6">
    <source>
        <dbReference type="PROSITE" id="PS50157"/>
    </source>
</evidence>
<keyword evidence="3" id="KW-0862">Zinc</keyword>
<dbReference type="PROSITE" id="PS00028">
    <property type="entry name" value="ZINC_FINGER_C2H2_1"/>
    <property type="match status" value="3"/>
</dbReference>
<dbReference type="Pfam" id="PF00096">
    <property type="entry name" value="zf-C2H2"/>
    <property type="match status" value="3"/>
</dbReference>
<accession>A0AAV5SHH0</accession>
<evidence type="ECO:0000256" key="5">
    <source>
        <dbReference type="SAM" id="MobiDB-lite"/>
    </source>
</evidence>
<feature type="region of interest" description="Disordered" evidence="5">
    <location>
        <begin position="1"/>
        <end position="31"/>
    </location>
</feature>
<keyword evidence="8" id="KW-1185">Reference proteome</keyword>
<protein>
    <recommendedName>
        <fullName evidence="6">C2H2-type domain-containing protein</fullName>
    </recommendedName>
</protein>
<dbReference type="SUPFAM" id="SSF57667">
    <property type="entry name" value="beta-beta-alpha zinc fingers"/>
    <property type="match status" value="2"/>
</dbReference>
<dbReference type="Proteomes" id="UP001432027">
    <property type="component" value="Unassembled WGS sequence"/>
</dbReference>
<keyword evidence="1" id="KW-0479">Metal-binding</keyword>
<proteinExistence type="predicted"/>
<dbReference type="PROSITE" id="PS50157">
    <property type="entry name" value="ZINC_FINGER_C2H2_2"/>
    <property type="match status" value="3"/>
</dbReference>
<evidence type="ECO:0000313" key="8">
    <source>
        <dbReference type="Proteomes" id="UP001432027"/>
    </source>
</evidence>
<dbReference type="InterPro" id="IPR013087">
    <property type="entry name" value="Znf_C2H2_type"/>
</dbReference>
<dbReference type="EMBL" id="BTSX01000002">
    <property type="protein sequence ID" value="GMS82309.1"/>
    <property type="molecule type" value="Genomic_DNA"/>
</dbReference>
<dbReference type="GO" id="GO:0000981">
    <property type="term" value="F:DNA-binding transcription factor activity, RNA polymerase II-specific"/>
    <property type="evidence" value="ECO:0007669"/>
    <property type="project" value="TreeGrafter"/>
</dbReference>
<gene>
    <name evidence="7" type="ORF">PENTCL1PPCAC_4484</name>
</gene>
<feature type="compositionally biased region" description="Basic residues" evidence="5">
    <location>
        <begin position="1"/>
        <end position="16"/>
    </location>
</feature>
<dbReference type="InterPro" id="IPR036236">
    <property type="entry name" value="Znf_C2H2_sf"/>
</dbReference>
<evidence type="ECO:0000256" key="1">
    <source>
        <dbReference type="ARBA" id="ARBA00022723"/>
    </source>
</evidence>
<evidence type="ECO:0000256" key="3">
    <source>
        <dbReference type="ARBA" id="ARBA00022833"/>
    </source>
</evidence>
<dbReference type="GO" id="GO:0000978">
    <property type="term" value="F:RNA polymerase II cis-regulatory region sequence-specific DNA binding"/>
    <property type="evidence" value="ECO:0007669"/>
    <property type="project" value="TreeGrafter"/>
</dbReference>
<name>A0AAV5SHH0_9BILA</name>
<reference evidence="7" key="1">
    <citation type="submission" date="2023-10" db="EMBL/GenBank/DDBJ databases">
        <title>Genome assembly of Pristionchus species.</title>
        <authorList>
            <person name="Yoshida K."/>
            <person name="Sommer R.J."/>
        </authorList>
    </citation>
    <scope>NUCLEOTIDE SEQUENCE</scope>
    <source>
        <strain evidence="7">RS0144</strain>
    </source>
</reference>
<dbReference type="SMART" id="SM00355">
    <property type="entry name" value="ZnF_C2H2"/>
    <property type="match status" value="3"/>
</dbReference>
<dbReference type="PANTHER" id="PTHR23235">
    <property type="entry name" value="KRUEPPEL-LIKE TRANSCRIPTION FACTOR"/>
    <property type="match status" value="1"/>
</dbReference>
<feature type="non-terminal residue" evidence="7">
    <location>
        <position position="1"/>
    </location>
</feature>
<evidence type="ECO:0000256" key="4">
    <source>
        <dbReference type="PROSITE-ProRule" id="PRU00042"/>
    </source>
</evidence>
<feature type="domain" description="C2H2-type" evidence="6">
    <location>
        <begin position="30"/>
        <end position="57"/>
    </location>
</feature>
<dbReference type="GO" id="GO:0008270">
    <property type="term" value="F:zinc ion binding"/>
    <property type="evidence" value="ECO:0007669"/>
    <property type="project" value="UniProtKB-KW"/>
</dbReference>
<dbReference type="PANTHER" id="PTHR23235:SF120">
    <property type="entry name" value="KRUPPEL-LIKE FACTOR 15"/>
    <property type="match status" value="1"/>
</dbReference>
<feature type="domain" description="C2H2-type" evidence="6">
    <location>
        <begin position="90"/>
        <end position="118"/>
    </location>
</feature>
<evidence type="ECO:0000256" key="2">
    <source>
        <dbReference type="ARBA" id="ARBA00022771"/>
    </source>
</evidence>
<dbReference type="Gene3D" id="3.30.160.60">
    <property type="entry name" value="Classic Zinc Finger"/>
    <property type="match status" value="2"/>
</dbReference>
<feature type="domain" description="C2H2-type" evidence="6">
    <location>
        <begin position="58"/>
        <end position="89"/>
    </location>
</feature>
<organism evidence="7 8">
    <name type="scientific">Pristionchus entomophagus</name>
    <dbReference type="NCBI Taxonomy" id="358040"/>
    <lineage>
        <taxon>Eukaryota</taxon>
        <taxon>Metazoa</taxon>
        <taxon>Ecdysozoa</taxon>
        <taxon>Nematoda</taxon>
        <taxon>Chromadorea</taxon>
        <taxon>Rhabditida</taxon>
        <taxon>Rhabditina</taxon>
        <taxon>Diplogasteromorpha</taxon>
        <taxon>Diplogasteroidea</taxon>
        <taxon>Neodiplogasteridae</taxon>
        <taxon>Pristionchus</taxon>
    </lineage>
</organism>